<name>A0ABQ9GQY3_9NEOP</name>
<reference evidence="2 3" key="1">
    <citation type="submission" date="2023-02" db="EMBL/GenBank/DDBJ databases">
        <title>LHISI_Scaffold_Assembly.</title>
        <authorList>
            <person name="Stuart O.P."/>
            <person name="Cleave R."/>
            <person name="Magrath M.J.L."/>
            <person name="Mikheyev A.S."/>
        </authorList>
    </citation>
    <scope>NUCLEOTIDE SEQUENCE [LARGE SCALE GENOMIC DNA]</scope>
    <source>
        <strain evidence="2">Daus_M_001</strain>
        <tissue evidence="2">Leg muscle</tissue>
    </source>
</reference>
<proteinExistence type="predicted"/>
<sequence>MKKITKPSLRNSARLVAVVGSGMILGRSALLRTCDHVTPPTVKNLVTCRARKGGEGKSNEKGRLWRARHLLDLKCVNTHVETRSVEGGGAVTTRSAHILEDSGSITAILIGVVVKLLASDQCEQGSIPGGVAPGLWESCRTMQLVDGFSRGSPVSPAPAFRSRSILTSLYLLQLSRTRQITALRDKIHSHGSGKSHTWMGKLPYDACISSALSQQLSGGNGGRNNPVTHLLFTIAAKLSSWFNGYRIVVIEDHGSRSRPSKCREFLMLRSRLLFVRECSLLDYRSPDRTFSRCRKQDGQGKQASKDVTTMFSHFFLRDLPAAEICQSNLEIAVKTSCLRSSFASMAGHAGGGRRRYKTASWSPPHVCLSTETRAPIAIPTSRWRRSSSSKGGGGESGGDPGISSGGTLKCVYFWWPELGDLGARKSAPSCSARWVPLNGRLDRRALVRDALAPGAISEHPGPSSNCFSVCFPSFGGSHGLHMSSHSSATLTGINEERPRKDRDRTKSSCVEGGRVVVTELTFRTTALFACPDQSANMAATRAPRARAKVIPASLQEFLLLLKDIVAGNVTVLTL</sequence>
<organism evidence="2 3">
    <name type="scientific">Dryococelus australis</name>
    <dbReference type="NCBI Taxonomy" id="614101"/>
    <lineage>
        <taxon>Eukaryota</taxon>
        <taxon>Metazoa</taxon>
        <taxon>Ecdysozoa</taxon>
        <taxon>Arthropoda</taxon>
        <taxon>Hexapoda</taxon>
        <taxon>Insecta</taxon>
        <taxon>Pterygota</taxon>
        <taxon>Neoptera</taxon>
        <taxon>Polyneoptera</taxon>
        <taxon>Phasmatodea</taxon>
        <taxon>Verophasmatodea</taxon>
        <taxon>Anareolatae</taxon>
        <taxon>Phasmatidae</taxon>
        <taxon>Eurycanthinae</taxon>
        <taxon>Dryococelus</taxon>
    </lineage>
</organism>
<feature type="compositionally biased region" description="Basic and acidic residues" evidence="1">
    <location>
        <begin position="494"/>
        <end position="506"/>
    </location>
</feature>
<keyword evidence="3" id="KW-1185">Reference proteome</keyword>
<accession>A0ABQ9GQY3</accession>
<feature type="region of interest" description="Disordered" evidence="1">
    <location>
        <begin position="484"/>
        <end position="508"/>
    </location>
</feature>
<dbReference type="EMBL" id="JARBHB010000010">
    <property type="protein sequence ID" value="KAJ8874465.1"/>
    <property type="molecule type" value="Genomic_DNA"/>
</dbReference>
<evidence type="ECO:0000313" key="3">
    <source>
        <dbReference type="Proteomes" id="UP001159363"/>
    </source>
</evidence>
<feature type="compositionally biased region" description="Gly residues" evidence="1">
    <location>
        <begin position="390"/>
        <end position="402"/>
    </location>
</feature>
<comment type="caution">
    <text evidence="2">The sequence shown here is derived from an EMBL/GenBank/DDBJ whole genome shotgun (WGS) entry which is preliminary data.</text>
</comment>
<evidence type="ECO:0000313" key="2">
    <source>
        <dbReference type="EMBL" id="KAJ8874465.1"/>
    </source>
</evidence>
<evidence type="ECO:0000256" key="1">
    <source>
        <dbReference type="SAM" id="MobiDB-lite"/>
    </source>
</evidence>
<dbReference type="Proteomes" id="UP001159363">
    <property type="component" value="Chromosome 9"/>
</dbReference>
<feature type="region of interest" description="Disordered" evidence="1">
    <location>
        <begin position="379"/>
        <end position="402"/>
    </location>
</feature>
<gene>
    <name evidence="2" type="ORF">PR048_025314</name>
</gene>
<protein>
    <submittedName>
        <fullName evidence="2">Uncharacterized protein</fullName>
    </submittedName>
</protein>